<proteinExistence type="predicted"/>
<protein>
    <submittedName>
        <fullName evidence="1">Uncharacterized protein</fullName>
    </submittedName>
</protein>
<dbReference type="EMBL" id="MK552141">
    <property type="protein sequence ID" value="QBQ74487.1"/>
    <property type="molecule type" value="Genomic_DNA"/>
</dbReference>
<gene>
    <name evidence="1" type="ORF">BcepSauron_107</name>
</gene>
<evidence type="ECO:0000313" key="1">
    <source>
        <dbReference type="EMBL" id="QBQ74487.1"/>
    </source>
</evidence>
<keyword evidence="2" id="KW-1185">Reference proteome</keyword>
<accession>A0A482MKD9</accession>
<name>A0A482MKD9_9CAUD</name>
<evidence type="ECO:0000313" key="2">
    <source>
        <dbReference type="Proteomes" id="UP000301424"/>
    </source>
</evidence>
<reference evidence="1 2" key="1">
    <citation type="submission" date="2019-02" db="EMBL/GenBank/DDBJ databases">
        <title>Complete genome sequence of Burkholderia cenocepacia phage BcepSauron.</title>
        <authorList>
            <person name="Park K."/>
            <person name="Gonzalez C."/>
            <person name="Liu M."/>
            <person name="Gill J."/>
        </authorList>
    </citation>
    <scope>NUCLEOTIDE SEQUENCE [LARGE SCALE GENOMIC DNA]</scope>
</reference>
<organism evidence="1 2">
    <name type="scientific">Burkholderia phage BcepSauron</name>
    <dbReference type="NCBI Taxonomy" id="2530033"/>
    <lineage>
        <taxon>Viruses</taxon>
        <taxon>Duplodnaviria</taxon>
        <taxon>Heunggongvirae</taxon>
        <taxon>Uroviricota</taxon>
        <taxon>Caudoviricetes</taxon>
        <taxon>Sarumanvirus</taxon>
        <taxon>Sarumanvirus bcepsauron</taxon>
    </lineage>
</organism>
<dbReference type="Proteomes" id="UP000301424">
    <property type="component" value="Segment"/>
</dbReference>
<sequence>MSTKKAPARKFAGVNAENIKFTQVVREPEALSQKGYGTVFSQRLDNGPEDLYMLIDTNGNVETDGMSELFGVRLINGMLIGFPYATLVYERRVDFNVAN</sequence>